<proteinExistence type="predicted"/>
<gene>
    <name evidence="2" type="ORF">G7043_21850</name>
</gene>
<feature type="chain" id="PRO_5028965229" description="DUF4232 domain-containing protein" evidence="1">
    <location>
        <begin position="31"/>
        <end position="169"/>
    </location>
</feature>
<dbReference type="EMBL" id="JAAMPJ010000005">
    <property type="protein sequence ID" value="NGY61576.1"/>
    <property type="molecule type" value="Genomic_DNA"/>
</dbReference>
<evidence type="ECO:0000313" key="3">
    <source>
        <dbReference type="Proteomes" id="UP000481360"/>
    </source>
</evidence>
<keyword evidence="1" id="KW-0732">Signal</keyword>
<evidence type="ECO:0008006" key="4">
    <source>
        <dbReference type="Google" id="ProtNLM"/>
    </source>
</evidence>
<dbReference type="Proteomes" id="UP000481360">
    <property type="component" value="Unassembled WGS sequence"/>
</dbReference>
<evidence type="ECO:0000256" key="1">
    <source>
        <dbReference type="SAM" id="SignalP"/>
    </source>
</evidence>
<dbReference type="AlphaFoldDB" id="A0A7C9VV00"/>
<feature type="signal peptide" evidence="1">
    <location>
        <begin position="1"/>
        <end position="30"/>
    </location>
</feature>
<accession>A0A7C9VV00</accession>
<keyword evidence="3" id="KW-1185">Reference proteome</keyword>
<name>A0A7C9VV00_9PSEU</name>
<dbReference type="RefSeq" id="WP_166048102.1">
    <property type="nucleotide sequence ID" value="NZ_JAAMPJ010000005.1"/>
</dbReference>
<evidence type="ECO:0000313" key="2">
    <source>
        <dbReference type="EMBL" id="NGY61576.1"/>
    </source>
</evidence>
<sequence length="169" mass="17660">MNPFRKTLSAAVLAGAAVLAVTSAAQGANAQPSAGPVWCTSAHIDVKAHDAHSPSKTDKLFWIRFTAKEGANCKIGGTLSNVRFVDTNGNDVGARLTGGQNGKYVELPVDGVREAAVYVTTKRGGQRFAPAGIIFNLPGQGRLGDLVKLPWPSDLGEFVTVTDLMAPVS</sequence>
<comment type="caution">
    <text evidence="2">The sequence shown here is derived from an EMBL/GenBank/DDBJ whole genome shotgun (WGS) entry which is preliminary data.</text>
</comment>
<organism evidence="2 3">
    <name type="scientific">Lentzea alba</name>
    <dbReference type="NCBI Taxonomy" id="2714351"/>
    <lineage>
        <taxon>Bacteria</taxon>
        <taxon>Bacillati</taxon>
        <taxon>Actinomycetota</taxon>
        <taxon>Actinomycetes</taxon>
        <taxon>Pseudonocardiales</taxon>
        <taxon>Pseudonocardiaceae</taxon>
        <taxon>Lentzea</taxon>
    </lineage>
</organism>
<protein>
    <recommendedName>
        <fullName evidence="4">DUF4232 domain-containing protein</fullName>
    </recommendedName>
</protein>
<reference evidence="2 3" key="1">
    <citation type="submission" date="2020-03" db="EMBL/GenBank/DDBJ databases">
        <title>Isolation and identification of active actinomycetes.</title>
        <authorList>
            <person name="Sun X."/>
        </authorList>
    </citation>
    <scope>NUCLEOTIDE SEQUENCE [LARGE SCALE GENOMIC DNA]</scope>
    <source>
        <strain evidence="2 3">NEAU-D13</strain>
    </source>
</reference>